<feature type="compositionally biased region" description="Low complexity" evidence="1">
    <location>
        <begin position="75"/>
        <end position="89"/>
    </location>
</feature>
<feature type="transmembrane region" description="Helical" evidence="2">
    <location>
        <begin position="289"/>
        <end position="310"/>
    </location>
</feature>
<organism evidence="3 4">
    <name type="scientific">Cherax quadricarinatus</name>
    <name type="common">Australian red claw crayfish</name>
    <dbReference type="NCBI Taxonomy" id="27406"/>
    <lineage>
        <taxon>Eukaryota</taxon>
        <taxon>Metazoa</taxon>
        <taxon>Ecdysozoa</taxon>
        <taxon>Arthropoda</taxon>
        <taxon>Crustacea</taxon>
        <taxon>Multicrustacea</taxon>
        <taxon>Malacostraca</taxon>
        <taxon>Eumalacostraca</taxon>
        <taxon>Eucarida</taxon>
        <taxon>Decapoda</taxon>
        <taxon>Pleocyemata</taxon>
        <taxon>Astacidea</taxon>
        <taxon>Parastacoidea</taxon>
        <taxon>Parastacidae</taxon>
        <taxon>Cherax</taxon>
    </lineage>
</organism>
<dbReference type="AlphaFoldDB" id="A0AAW0VYU0"/>
<feature type="region of interest" description="Disordered" evidence="1">
    <location>
        <begin position="18"/>
        <end position="89"/>
    </location>
</feature>
<name>A0AAW0VYU0_CHEQU</name>
<feature type="region of interest" description="Disordered" evidence="1">
    <location>
        <begin position="412"/>
        <end position="444"/>
    </location>
</feature>
<gene>
    <name evidence="3" type="ORF">OTU49_012820</name>
</gene>
<feature type="compositionally biased region" description="Low complexity" evidence="1">
    <location>
        <begin position="21"/>
        <end position="38"/>
    </location>
</feature>
<sequence length="466" mass="48267">VAHGPHDVLAHQYATPYQPTASHPAHAAAHPSLSVAHSTHSVALSTHSAAHHPTYSMAHHPTHSVAHPTHHPTYSVAHHPSHSGGHSVTVSHPAVSMAWATQHAHAGHGVVHSHTAHSLHTSAHAMPTAAHSVHSVPGTMQQPWADPQMLWSTPALASMGNAPGGVFTVGVGGEGSCPVLGAGMCGQPHPSLHPLHHIPPGGGGSSGQASTSGGGGWGAAPSIIPQTGVCGWSSSGGGRLVSEGSRCERCHDYCFRAAQAAFVAGIVTGFSLLVAGGVFHKQHLAHLQVLVYIGAMVSLVCVVLLVIFCAMNKDHRTRRSVSVHYSGPQVVIGDPETVPLRAMDAPNPKVIPSDLPHGPHPGEGGLSVDYIHQTNHSSCIVPPPTHGGCIVGPANQNVCFMGVTSHNAGSVKGSANHGVVSSEASHLPSQQRHPAQRVEEECEASQRYNLLWKQPSKASTESTSKL</sequence>
<feature type="non-terminal residue" evidence="3">
    <location>
        <position position="1"/>
    </location>
</feature>
<feature type="compositionally biased region" description="Polar residues" evidence="1">
    <location>
        <begin position="39"/>
        <end position="48"/>
    </location>
</feature>
<feature type="transmembrane region" description="Helical" evidence="2">
    <location>
        <begin position="253"/>
        <end position="277"/>
    </location>
</feature>
<evidence type="ECO:0000313" key="4">
    <source>
        <dbReference type="Proteomes" id="UP001445076"/>
    </source>
</evidence>
<feature type="compositionally biased region" description="Polar residues" evidence="1">
    <location>
        <begin position="422"/>
        <end position="433"/>
    </location>
</feature>
<dbReference type="Proteomes" id="UP001445076">
    <property type="component" value="Unassembled WGS sequence"/>
</dbReference>
<keyword evidence="4" id="KW-1185">Reference proteome</keyword>
<comment type="caution">
    <text evidence="3">The sequence shown here is derived from an EMBL/GenBank/DDBJ whole genome shotgun (WGS) entry which is preliminary data.</text>
</comment>
<feature type="compositionally biased region" description="Low complexity" evidence="1">
    <location>
        <begin position="105"/>
        <end position="125"/>
    </location>
</feature>
<proteinExistence type="predicted"/>
<evidence type="ECO:0000256" key="1">
    <source>
        <dbReference type="SAM" id="MobiDB-lite"/>
    </source>
</evidence>
<keyword evidence="2" id="KW-0472">Membrane</keyword>
<feature type="region of interest" description="Disordered" evidence="1">
    <location>
        <begin position="105"/>
        <end position="145"/>
    </location>
</feature>
<evidence type="ECO:0000256" key="2">
    <source>
        <dbReference type="SAM" id="Phobius"/>
    </source>
</evidence>
<keyword evidence="2" id="KW-1133">Transmembrane helix</keyword>
<dbReference type="EMBL" id="JARKIK010000105">
    <property type="protein sequence ID" value="KAK8721334.1"/>
    <property type="molecule type" value="Genomic_DNA"/>
</dbReference>
<accession>A0AAW0VYU0</accession>
<evidence type="ECO:0000313" key="3">
    <source>
        <dbReference type="EMBL" id="KAK8721334.1"/>
    </source>
</evidence>
<reference evidence="3 4" key="1">
    <citation type="journal article" date="2024" name="BMC Genomics">
        <title>Genome assembly of redclaw crayfish (Cherax quadricarinatus) provides insights into its immune adaptation and hypoxia tolerance.</title>
        <authorList>
            <person name="Liu Z."/>
            <person name="Zheng J."/>
            <person name="Li H."/>
            <person name="Fang K."/>
            <person name="Wang S."/>
            <person name="He J."/>
            <person name="Zhou D."/>
            <person name="Weng S."/>
            <person name="Chi M."/>
            <person name="Gu Z."/>
            <person name="He J."/>
            <person name="Li F."/>
            <person name="Wang M."/>
        </authorList>
    </citation>
    <scope>NUCLEOTIDE SEQUENCE [LARGE SCALE GENOMIC DNA]</scope>
    <source>
        <strain evidence="3">ZL_2023a</strain>
    </source>
</reference>
<keyword evidence="2" id="KW-0812">Transmembrane</keyword>
<protein>
    <submittedName>
        <fullName evidence="3">Uncharacterized protein</fullName>
    </submittedName>
</protein>